<dbReference type="PANTHER" id="PTHR42751">
    <property type="entry name" value="SODIUM/HYDROGEN EXCHANGER FAMILY/TRKA DOMAIN PROTEIN"/>
    <property type="match status" value="1"/>
</dbReference>
<feature type="transmembrane region" description="Helical" evidence="8">
    <location>
        <begin position="86"/>
        <end position="109"/>
    </location>
</feature>
<sequence length="660" mass="70873">MEMPLLKAIVIIFGLSLVVIFICQRFRVPAVVGFLLTGVLAGPHGLGLIGEVREVETLAEVGVVLLLFTIGIEFSLKNLLQVKKSVLAGGSLQVVLTFLAAALIAGRFGHPWGESIFIGFLISLSSTAIVLKILQERAEVDSPHGRTSVAMLIFQDVIIVPMILFTPLLAGKSGNFGLALLVLLAKGVAIILLVALAAKWVVPYILHQVARTRVRELFLLSVVVLCLAVAWVTSSLGLSLALGAFLAGLIISESEYSHQAFGNVLPFRDVFASFFFVSIGMLLDVGFLLARPQVIGLVALGVMALKAVIAGLATALLGFPLRTAILVGLTLSQVGEFSFILSETGVRHGLLSGDVNQLFLAVSVVTMAATPFVIALAPAVAESVLRLPLPARSGFSPAGAARAAGIKDHLIIVGFGLVGKNVARAAKVAGISYLIIEINADTVKNEQTRGEPIYYGDAVHEAVLQHAGIKEARVLVVAISDPAATRHITAIARSLNPRVHVIVRTRYIQEMKPLYELGANEVVPEEFETSVEIFARLLAKYLIPRDDVEKLVAEVRADGYEMFRSLSRPFYSLSDFKFHFPDVEIGTLRVGEGFPLVGKSLGEVEFRKKLGVTVLAIRRDSEILSSLQGDVKLRANDVLFVLGPPDKIAGIMGYFRSLEG</sequence>
<evidence type="ECO:0000256" key="1">
    <source>
        <dbReference type="ARBA" id="ARBA00004141"/>
    </source>
</evidence>
<keyword evidence="5 8" id="KW-0812">Transmembrane</keyword>
<dbReference type="Gene3D" id="3.40.50.720">
    <property type="entry name" value="NAD(P)-binding Rossmann-like Domain"/>
    <property type="match status" value="1"/>
</dbReference>
<comment type="caution">
    <text evidence="11">The sequence shown here is derived from an EMBL/GenBank/DDBJ whole genome shotgun (WGS) entry which is preliminary data.</text>
</comment>
<keyword evidence="7 8" id="KW-0472">Membrane</keyword>
<feature type="domain" description="RCK N-terminal" evidence="9">
    <location>
        <begin position="407"/>
        <end position="524"/>
    </location>
</feature>
<dbReference type="InterPro" id="IPR036721">
    <property type="entry name" value="RCK_C_sf"/>
</dbReference>
<keyword evidence="4" id="KW-0406">Ion transport</keyword>
<dbReference type="Gene3D" id="1.20.1530.20">
    <property type="match status" value="1"/>
</dbReference>
<dbReference type="SUPFAM" id="SSF116726">
    <property type="entry name" value="TrkA C-terminal domain-like"/>
    <property type="match status" value="1"/>
</dbReference>
<feature type="domain" description="RCK C-terminal" evidence="10">
    <location>
        <begin position="573"/>
        <end position="657"/>
    </location>
</feature>
<dbReference type="Pfam" id="PF02254">
    <property type="entry name" value="TrkA_N"/>
    <property type="match status" value="1"/>
</dbReference>
<feature type="transmembrane region" description="Helical" evidence="8">
    <location>
        <begin position="358"/>
        <end position="381"/>
    </location>
</feature>
<feature type="transmembrane region" description="Helical" evidence="8">
    <location>
        <begin position="270"/>
        <end position="290"/>
    </location>
</feature>
<keyword evidence="6 8" id="KW-1133">Transmembrane helix</keyword>
<evidence type="ECO:0000313" key="12">
    <source>
        <dbReference type="Proteomes" id="UP000741360"/>
    </source>
</evidence>
<dbReference type="GO" id="GO:0008324">
    <property type="term" value="F:monoatomic cation transmembrane transporter activity"/>
    <property type="evidence" value="ECO:0007669"/>
    <property type="project" value="InterPro"/>
</dbReference>
<feature type="transmembrane region" description="Helical" evidence="8">
    <location>
        <begin position="297"/>
        <end position="319"/>
    </location>
</feature>
<evidence type="ECO:0000256" key="3">
    <source>
        <dbReference type="ARBA" id="ARBA00022448"/>
    </source>
</evidence>
<evidence type="ECO:0000256" key="8">
    <source>
        <dbReference type="SAM" id="Phobius"/>
    </source>
</evidence>
<dbReference type="PROSITE" id="PS51201">
    <property type="entry name" value="RCK_N"/>
    <property type="match status" value="1"/>
</dbReference>
<dbReference type="SUPFAM" id="SSF51735">
    <property type="entry name" value="NAD(P)-binding Rossmann-fold domains"/>
    <property type="match status" value="1"/>
</dbReference>
<feature type="transmembrane region" description="Helical" evidence="8">
    <location>
        <begin position="217"/>
        <end position="250"/>
    </location>
</feature>
<evidence type="ECO:0000313" key="11">
    <source>
        <dbReference type="EMBL" id="MBI3015982.1"/>
    </source>
</evidence>
<dbReference type="GO" id="GO:0015297">
    <property type="term" value="F:antiporter activity"/>
    <property type="evidence" value="ECO:0007669"/>
    <property type="project" value="InterPro"/>
</dbReference>
<comment type="similarity">
    <text evidence="2">Belongs to the monovalent cation:proton antiporter 2 (CPA2) transporter (TC 2.A.37) family.</text>
</comment>
<evidence type="ECO:0000259" key="10">
    <source>
        <dbReference type="PROSITE" id="PS51202"/>
    </source>
</evidence>
<dbReference type="Gene3D" id="3.30.70.1450">
    <property type="entry name" value="Regulator of K+ conductance, C-terminal domain"/>
    <property type="match status" value="1"/>
</dbReference>
<keyword evidence="4" id="KW-0630">Potassium</keyword>
<dbReference type="PROSITE" id="PS51202">
    <property type="entry name" value="RCK_C"/>
    <property type="match status" value="1"/>
</dbReference>
<comment type="subcellular location">
    <subcellularLocation>
        <location evidence="1">Membrane</location>
        <topology evidence="1">Multi-pass membrane protein</topology>
    </subcellularLocation>
</comment>
<dbReference type="InterPro" id="IPR006153">
    <property type="entry name" value="Cation/H_exchanger_TM"/>
</dbReference>
<keyword evidence="3" id="KW-0813">Transport</keyword>
<feature type="transmembrane region" description="Helical" evidence="8">
    <location>
        <begin position="6"/>
        <end position="23"/>
    </location>
</feature>
<dbReference type="AlphaFoldDB" id="A0A932M1M0"/>
<evidence type="ECO:0000256" key="5">
    <source>
        <dbReference type="ARBA" id="ARBA00022692"/>
    </source>
</evidence>
<dbReference type="GO" id="GO:0006813">
    <property type="term" value="P:potassium ion transport"/>
    <property type="evidence" value="ECO:0007669"/>
    <property type="project" value="UniProtKB-KW"/>
</dbReference>
<keyword evidence="4" id="KW-0633">Potassium transport</keyword>
<dbReference type="EMBL" id="JACPSX010000254">
    <property type="protein sequence ID" value="MBI3015982.1"/>
    <property type="molecule type" value="Genomic_DNA"/>
</dbReference>
<dbReference type="InterPro" id="IPR038770">
    <property type="entry name" value="Na+/solute_symporter_sf"/>
</dbReference>
<accession>A0A932M1M0</accession>
<dbReference type="Pfam" id="PF02080">
    <property type="entry name" value="TrkA_C"/>
    <property type="match status" value="1"/>
</dbReference>
<evidence type="ECO:0000256" key="6">
    <source>
        <dbReference type="ARBA" id="ARBA00022989"/>
    </source>
</evidence>
<feature type="transmembrane region" description="Helical" evidence="8">
    <location>
        <begin position="147"/>
        <end position="170"/>
    </location>
</feature>
<dbReference type="GO" id="GO:0016020">
    <property type="term" value="C:membrane"/>
    <property type="evidence" value="ECO:0007669"/>
    <property type="project" value="UniProtKB-SubCell"/>
</dbReference>
<dbReference type="GO" id="GO:1902600">
    <property type="term" value="P:proton transmembrane transport"/>
    <property type="evidence" value="ECO:0007669"/>
    <property type="project" value="InterPro"/>
</dbReference>
<dbReference type="InterPro" id="IPR003148">
    <property type="entry name" value="RCK_N"/>
</dbReference>
<reference evidence="11" key="1">
    <citation type="submission" date="2020-07" db="EMBL/GenBank/DDBJ databases">
        <title>Huge and variable diversity of episymbiotic CPR bacteria and DPANN archaea in groundwater ecosystems.</title>
        <authorList>
            <person name="He C.Y."/>
            <person name="Keren R."/>
            <person name="Whittaker M."/>
            <person name="Farag I.F."/>
            <person name="Doudna J."/>
            <person name="Cate J.H.D."/>
            <person name="Banfield J.F."/>
        </authorList>
    </citation>
    <scope>NUCLEOTIDE SEQUENCE</scope>
    <source>
        <strain evidence="11">NC_groundwater_717_Ag_S-0.2um_59_8</strain>
    </source>
</reference>
<feature type="transmembrane region" description="Helical" evidence="8">
    <location>
        <begin position="30"/>
        <end position="49"/>
    </location>
</feature>
<evidence type="ECO:0000256" key="2">
    <source>
        <dbReference type="ARBA" id="ARBA00005551"/>
    </source>
</evidence>
<evidence type="ECO:0000259" key="9">
    <source>
        <dbReference type="PROSITE" id="PS51201"/>
    </source>
</evidence>
<dbReference type="Proteomes" id="UP000741360">
    <property type="component" value="Unassembled WGS sequence"/>
</dbReference>
<name>A0A932M1M0_UNCTE</name>
<protein>
    <submittedName>
        <fullName evidence="11">Cation:proton antiporter</fullName>
    </submittedName>
</protein>
<gene>
    <name evidence="11" type="ORF">HYY65_13205</name>
</gene>
<dbReference type="Pfam" id="PF00999">
    <property type="entry name" value="Na_H_Exchanger"/>
    <property type="match status" value="1"/>
</dbReference>
<dbReference type="InterPro" id="IPR036291">
    <property type="entry name" value="NAD(P)-bd_dom_sf"/>
</dbReference>
<evidence type="ECO:0000256" key="4">
    <source>
        <dbReference type="ARBA" id="ARBA00022538"/>
    </source>
</evidence>
<feature type="transmembrane region" description="Helical" evidence="8">
    <location>
        <begin position="176"/>
        <end position="196"/>
    </location>
</feature>
<proteinExistence type="inferred from homology"/>
<feature type="transmembrane region" description="Helical" evidence="8">
    <location>
        <begin position="325"/>
        <end position="346"/>
    </location>
</feature>
<feature type="transmembrane region" description="Helical" evidence="8">
    <location>
        <begin position="115"/>
        <end position="135"/>
    </location>
</feature>
<dbReference type="PANTHER" id="PTHR42751:SF3">
    <property type="entry name" value="SODIUM_GLUTAMATE SYMPORTER"/>
    <property type="match status" value="1"/>
</dbReference>
<feature type="transmembrane region" description="Helical" evidence="8">
    <location>
        <begin position="55"/>
        <end position="74"/>
    </location>
</feature>
<dbReference type="InterPro" id="IPR006037">
    <property type="entry name" value="RCK_C"/>
</dbReference>
<organism evidence="11 12">
    <name type="scientific">Tectimicrobiota bacterium</name>
    <dbReference type="NCBI Taxonomy" id="2528274"/>
    <lineage>
        <taxon>Bacteria</taxon>
        <taxon>Pseudomonadati</taxon>
        <taxon>Nitrospinota/Tectimicrobiota group</taxon>
        <taxon>Candidatus Tectimicrobiota</taxon>
    </lineage>
</organism>
<evidence type="ECO:0000256" key="7">
    <source>
        <dbReference type="ARBA" id="ARBA00023136"/>
    </source>
</evidence>